<accession>A0A485LZX1</accession>
<dbReference type="EMBL" id="CAADRM010000019">
    <property type="protein sequence ID" value="VFU11813.1"/>
    <property type="molecule type" value="Genomic_DNA"/>
</dbReference>
<proteinExistence type="predicted"/>
<dbReference type="SUPFAM" id="SSF69279">
    <property type="entry name" value="Phage tail proteins"/>
    <property type="match status" value="1"/>
</dbReference>
<dbReference type="Gene3D" id="2.30.300.10">
    <property type="entry name" value="Baseplate protein-like domain - beta roll fold"/>
    <property type="match status" value="1"/>
</dbReference>
<dbReference type="AlphaFoldDB" id="A0A485LZX1"/>
<protein>
    <submittedName>
        <fullName evidence="1">Phage late control gene D protein (GPD)</fullName>
    </submittedName>
</protein>
<reference evidence="1" key="1">
    <citation type="submission" date="2019-03" db="EMBL/GenBank/DDBJ databases">
        <authorList>
            <person name="Hao L."/>
        </authorList>
    </citation>
    <scope>NUCLEOTIDE SEQUENCE</scope>
</reference>
<evidence type="ECO:0000313" key="1">
    <source>
        <dbReference type="EMBL" id="VFU11813.1"/>
    </source>
</evidence>
<organism evidence="1">
    <name type="scientific">anaerobic digester metagenome</name>
    <dbReference type="NCBI Taxonomy" id="1263854"/>
    <lineage>
        <taxon>unclassified sequences</taxon>
        <taxon>metagenomes</taxon>
        <taxon>ecological metagenomes</taxon>
    </lineage>
</organism>
<name>A0A485LZX1_9ZZZZ</name>
<sequence>MILFALPSGKIVFGEPAKGGKAQYFLTTRKDGRNNNILSANLCDDISRRYKTVTVLGQKQGGDAYGSGQDNLDQDWNTLISDEFNLEATVTDPTFPFNKPFVAMIEHDSQDLEKYARLLMNGMLFEGWHLEIKTFGHSQNGKVYQVNEVYHVQDEVLGINQDLLCYSRTFEKSKQGVFTTLKLSKLGLLPS</sequence>
<gene>
    <name evidence="1" type="ORF">SCFA_1150008</name>
</gene>